<evidence type="ECO:0000313" key="3">
    <source>
        <dbReference type="EMBL" id="CAE8633307.1"/>
    </source>
</evidence>
<feature type="compositionally biased region" description="Basic and acidic residues" evidence="1">
    <location>
        <begin position="612"/>
        <end position="621"/>
    </location>
</feature>
<sequence length="636" mass="69296">DGDIAVDRLDMMTEEERFVQILDHLEKHDEFESTSDSEASELGEDDDLHSDSDEEDDDISRWEERATDAELALQAAELAEKALPASLPAAARAAKLPAVKQKILERLRLQRASGSAPQPVAQLSAVGAPPPPPPGPPPPDRRLTQLKVEGAELCGDEFWFSDAAVRLRMRRAVAEAHAEQKILVGPPSEEIQRICPQGGTPLGAGAVLRLGGSHLGGYSEADIAYAYRQLSRALHPDKNHDLERAPEAFHRLSQAVDELKQGLAEQRQAVQLMAAAMGQQVADALIERPQEALFAEACRLLTAVCGLEGEGEVPTVARSRAMAMFTGSSAFSGCRAQVLLNDWFDRKHLLESLSSPALRIAYDCAPKRHRAQFLCLLNRAISAESLRNGSGCVREGWTAVAQAFPELAIWRDMRACLRERCWEAIPHRALEDYAVGRSSRSRSRNRPKRTKWARKWRAAMIAILPSGEDAAVPATDPEVRKLSHVLWKDIAAWASSDESGASPATARALGLFKADHQTSKTFGWEAREPRGLEPGAPPAEWSFIPASDLLLVVGEGLVGLTTEGVFADNPPGHKRLSLADCYRKKPAAEVGDTQKLAAPPEPDTQKLAAPPEPEKPAEPEKPPGMTLSHLLALNSR</sequence>
<dbReference type="InterPro" id="IPR036869">
    <property type="entry name" value="J_dom_sf"/>
</dbReference>
<evidence type="ECO:0000259" key="2">
    <source>
        <dbReference type="PROSITE" id="PS50076"/>
    </source>
</evidence>
<feature type="compositionally biased region" description="Acidic residues" evidence="1">
    <location>
        <begin position="32"/>
        <end position="58"/>
    </location>
</feature>
<dbReference type="AlphaFoldDB" id="A0A813H643"/>
<dbReference type="OrthoDB" id="433504at2759"/>
<feature type="region of interest" description="Disordered" evidence="1">
    <location>
        <begin position="589"/>
        <end position="636"/>
    </location>
</feature>
<keyword evidence="4" id="KW-1185">Reference proteome</keyword>
<accession>A0A813H643</accession>
<organism evidence="3 4">
    <name type="scientific">Polarella glacialis</name>
    <name type="common">Dinoflagellate</name>
    <dbReference type="NCBI Taxonomy" id="89957"/>
    <lineage>
        <taxon>Eukaryota</taxon>
        <taxon>Sar</taxon>
        <taxon>Alveolata</taxon>
        <taxon>Dinophyceae</taxon>
        <taxon>Suessiales</taxon>
        <taxon>Suessiaceae</taxon>
        <taxon>Polarella</taxon>
    </lineage>
</organism>
<feature type="region of interest" description="Disordered" evidence="1">
    <location>
        <begin position="111"/>
        <end position="141"/>
    </location>
</feature>
<dbReference type="Proteomes" id="UP000654075">
    <property type="component" value="Unassembled WGS sequence"/>
</dbReference>
<protein>
    <recommendedName>
        <fullName evidence="2">J domain-containing protein</fullName>
    </recommendedName>
</protein>
<dbReference type="PROSITE" id="PS50076">
    <property type="entry name" value="DNAJ_2"/>
    <property type="match status" value="1"/>
</dbReference>
<reference evidence="3" key="1">
    <citation type="submission" date="2021-02" db="EMBL/GenBank/DDBJ databases">
        <authorList>
            <person name="Dougan E. K."/>
            <person name="Rhodes N."/>
            <person name="Thang M."/>
            <person name="Chan C."/>
        </authorList>
    </citation>
    <scope>NUCLEOTIDE SEQUENCE</scope>
</reference>
<dbReference type="InterPro" id="IPR001623">
    <property type="entry name" value="DnaJ_domain"/>
</dbReference>
<evidence type="ECO:0000313" key="4">
    <source>
        <dbReference type="Proteomes" id="UP000654075"/>
    </source>
</evidence>
<feature type="domain" description="J" evidence="2">
    <location>
        <begin position="203"/>
        <end position="274"/>
    </location>
</feature>
<proteinExistence type="predicted"/>
<evidence type="ECO:0000256" key="1">
    <source>
        <dbReference type="SAM" id="MobiDB-lite"/>
    </source>
</evidence>
<dbReference type="CDD" id="cd06257">
    <property type="entry name" value="DnaJ"/>
    <property type="match status" value="1"/>
</dbReference>
<comment type="caution">
    <text evidence="3">The sequence shown here is derived from an EMBL/GenBank/DDBJ whole genome shotgun (WGS) entry which is preliminary data.</text>
</comment>
<name>A0A813H643_POLGL</name>
<feature type="non-terminal residue" evidence="3">
    <location>
        <position position="1"/>
    </location>
</feature>
<dbReference type="EMBL" id="CAJNNV010030716">
    <property type="protein sequence ID" value="CAE8633307.1"/>
    <property type="molecule type" value="Genomic_DNA"/>
</dbReference>
<feature type="compositionally biased region" description="Pro residues" evidence="1">
    <location>
        <begin position="128"/>
        <end position="138"/>
    </location>
</feature>
<feature type="region of interest" description="Disordered" evidence="1">
    <location>
        <begin position="29"/>
        <end position="66"/>
    </location>
</feature>
<dbReference type="Pfam" id="PF00226">
    <property type="entry name" value="DnaJ"/>
    <property type="match status" value="1"/>
</dbReference>
<dbReference type="SUPFAM" id="SSF46565">
    <property type="entry name" value="Chaperone J-domain"/>
    <property type="match status" value="1"/>
</dbReference>
<dbReference type="Gene3D" id="1.10.287.110">
    <property type="entry name" value="DnaJ domain"/>
    <property type="match status" value="1"/>
</dbReference>
<gene>
    <name evidence="3" type="ORF">PGLA1383_LOCUS49216</name>
</gene>